<evidence type="ECO:0000313" key="12">
    <source>
        <dbReference type="Proteomes" id="UP000199045"/>
    </source>
</evidence>
<dbReference type="Proteomes" id="UP000199045">
    <property type="component" value="Unassembled WGS sequence"/>
</dbReference>
<evidence type="ECO:0000313" key="11">
    <source>
        <dbReference type="EMBL" id="SDG65951.1"/>
    </source>
</evidence>
<evidence type="ECO:0000256" key="8">
    <source>
        <dbReference type="ARBA" id="ARBA00023268"/>
    </source>
</evidence>
<dbReference type="InterPro" id="IPR012319">
    <property type="entry name" value="FPG_cat"/>
</dbReference>
<evidence type="ECO:0000256" key="5">
    <source>
        <dbReference type="ARBA" id="ARBA00023125"/>
    </source>
</evidence>
<evidence type="ECO:0000256" key="3">
    <source>
        <dbReference type="ARBA" id="ARBA00022763"/>
    </source>
</evidence>
<dbReference type="RefSeq" id="WP_089835034.1">
    <property type="nucleotide sequence ID" value="NZ_FNBN01000005.1"/>
</dbReference>
<dbReference type="InterPro" id="IPR035937">
    <property type="entry name" value="FPG_N"/>
</dbReference>
<sequence>MPELPDLQIFSHNLDKKLGGKVVKDVVLESTKKAKDSPAAFKKALKGEELDKVYREGKELRFRFKNDVVLGIHLMLHGKLYFFEEKNTNKNTILELLFEDGTGLALTDYQGLAVPTLNPEEADVPDALSDDLTVKYLEEQLGKKKTAVKKILLDQHIIRGIGNAYADEILWEAGISPFSISNKIPAAKIKALHRAIPKVLKDAEKNIRKEHPDIIAGEIRDFLKIHQPRETHSPTGGVISQKELNSRKTYYTDEQELFE</sequence>
<keyword evidence="7" id="KW-0456">Lyase</keyword>
<dbReference type="InterPro" id="IPR010979">
    <property type="entry name" value="Ribosomal_uS13-like_H2TH"/>
</dbReference>
<dbReference type="Gene3D" id="1.10.8.50">
    <property type="match status" value="1"/>
</dbReference>
<evidence type="ECO:0000256" key="6">
    <source>
        <dbReference type="ARBA" id="ARBA00023204"/>
    </source>
</evidence>
<dbReference type="GO" id="GO:0003906">
    <property type="term" value="F:DNA-(apurinic or apyrimidinic site) endonuclease activity"/>
    <property type="evidence" value="ECO:0007669"/>
    <property type="project" value="InterPro"/>
</dbReference>
<keyword evidence="8" id="KW-0511">Multifunctional enzyme</keyword>
<dbReference type="SMART" id="SM00898">
    <property type="entry name" value="Fapy_DNA_glyco"/>
    <property type="match status" value="1"/>
</dbReference>
<dbReference type="Gene3D" id="3.20.190.10">
    <property type="entry name" value="MutM-like, N-terminal"/>
    <property type="match status" value="1"/>
</dbReference>
<dbReference type="SUPFAM" id="SSF81624">
    <property type="entry name" value="N-terminal domain of MutM-like DNA repair proteins"/>
    <property type="match status" value="1"/>
</dbReference>
<evidence type="ECO:0000256" key="9">
    <source>
        <dbReference type="ARBA" id="ARBA00023295"/>
    </source>
</evidence>
<dbReference type="SUPFAM" id="SSF46946">
    <property type="entry name" value="S13-like H2TH domain"/>
    <property type="match status" value="1"/>
</dbReference>
<comment type="similarity">
    <text evidence="2">Belongs to the FPG family.</text>
</comment>
<dbReference type="STRING" id="104663.SAMN04488121_105394"/>
<organism evidence="11 12">
    <name type="scientific">Chitinophaga filiformis</name>
    <name type="common">Myxococcus filiformis</name>
    <name type="synonym">Flexibacter filiformis</name>
    <dbReference type="NCBI Taxonomy" id="104663"/>
    <lineage>
        <taxon>Bacteria</taxon>
        <taxon>Pseudomonadati</taxon>
        <taxon>Bacteroidota</taxon>
        <taxon>Chitinophagia</taxon>
        <taxon>Chitinophagales</taxon>
        <taxon>Chitinophagaceae</taxon>
        <taxon>Chitinophaga</taxon>
    </lineage>
</organism>
<proteinExistence type="inferred from homology"/>
<keyword evidence="3" id="KW-0227">DNA damage</keyword>
<comment type="catalytic activity">
    <reaction evidence="1">
        <text>Hydrolysis of DNA containing ring-opened 7-methylguanine residues, releasing 2,6-diamino-4-hydroxy-5-(N-methyl)formamidopyrimidine.</text>
        <dbReference type="EC" id="3.2.2.23"/>
    </reaction>
</comment>
<dbReference type="EMBL" id="FNBN01000005">
    <property type="protein sequence ID" value="SDG65951.1"/>
    <property type="molecule type" value="Genomic_DNA"/>
</dbReference>
<dbReference type="SMART" id="SM01232">
    <property type="entry name" value="H2TH"/>
    <property type="match status" value="1"/>
</dbReference>
<dbReference type="GO" id="GO:0034039">
    <property type="term" value="F:8-oxo-7,8-dihydroguanine DNA N-glycosylase activity"/>
    <property type="evidence" value="ECO:0007669"/>
    <property type="project" value="TreeGrafter"/>
</dbReference>
<name>A0A1G7W229_CHIFI</name>
<dbReference type="GO" id="GO:0006284">
    <property type="term" value="P:base-excision repair"/>
    <property type="evidence" value="ECO:0007669"/>
    <property type="project" value="InterPro"/>
</dbReference>
<dbReference type="AlphaFoldDB" id="A0A1G7W229"/>
<keyword evidence="6" id="KW-0234">DNA repair</keyword>
<gene>
    <name evidence="11" type="ORF">SAMN04488121_105394</name>
</gene>
<keyword evidence="5" id="KW-0238">DNA-binding</keyword>
<dbReference type="PANTHER" id="PTHR22993">
    <property type="entry name" value="FORMAMIDOPYRIMIDINE-DNA GLYCOSYLASE"/>
    <property type="match status" value="1"/>
</dbReference>
<dbReference type="GO" id="GO:0003684">
    <property type="term" value="F:damaged DNA binding"/>
    <property type="evidence" value="ECO:0007669"/>
    <property type="project" value="InterPro"/>
</dbReference>
<dbReference type="GO" id="GO:0016829">
    <property type="term" value="F:lyase activity"/>
    <property type="evidence" value="ECO:0007669"/>
    <property type="project" value="UniProtKB-KW"/>
</dbReference>
<evidence type="ECO:0000256" key="7">
    <source>
        <dbReference type="ARBA" id="ARBA00023239"/>
    </source>
</evidence>
<keyword evidence="9" id="KW-0326">Glycosidase</keyword>
<reference evidence="11 12" key="1">
    <citation type="submission" date="2016-10" db="EMBL/GenBank/DDBJ databases">
        <authorList>
            <person name="de Groot N.N."/>
        </authorList>
    </citation>
    <scope>NUCLEOTIDE SEQUENCE [LARGE SCALE GENOMIC DNA]</scope>
    <source>
        <strain evidence="11 12">DSM 527</strain>
    </source>
</reference>
<dbReference type="PROSITE" id="PS51068">
    <property type="entry name" value="FPG_CAT"/>
    <property type="match status" value="1"/>
</dbReference>
<evidence type="ECO:0000256" key="4">
    <source>
        <dbReference type="ARBA" id="ARBA00022801"/>
    </source>
</evidence>
<dbReference type="Pfam" id="PF06831">
    <property type="entry name" value="H2TH"/>
    <property type="match status" value="1"/>
</dbReference>
<accession>A0A1G7W229</accession>
<feature type="domain" description="Formamidopyrimidine-DNA glycosylase catalytic" evidence="10">
    <location>
        <begin position="2"/>
        <end position="113"/>
    </location>
</feature>
<evidence type="ECO:0000259" key="10">
    <source>
        <dbReference type="PROSITE" id="PS51068"/>
    </source>
</evidence>
<evidence type="ECO:0000256" key="2">
    <source>
        <dbReference type="ARBA" id="ARBA00009409"/>
    </source>
</evidence>
<dbReference type="InterPro" id="IPR015886">
    <property type="entry name" value="H2TH_FPG"/>
</dbReference>
<dbReference type="PANTHER" id="PTHR22993:SF9">
    <property type="entry name" value="FORMAMIDOPYRIMIDINE-DNA GLYCOSYLASE"/>
    <property type="match status" value="1"/>
</dbReference>
<dbReference type="OrthoDB" id="9800855at2"/>
<evidence type="ECO:0000256" key="1">
    <source>
        <dbReference type="ARBA" id="ARBA00001668"/>
    </source>
</evidence>
<dbReference type="GO" id="GO:0008270">
    <property type="term" value="F:zinc ion binding"/>
    <property type="evidence" value="ECO:0007669"/>
    <property type="project" value="InterPro"/>
</dbReference>
<dbReference type="Pfam" id="PF01149">
    <property type="entry name" value="Fapy_DNA_glyco"/>
    <property type="match status" value="1"/>
</dbReference>
<keyword evidence="4" id="KW-0378">Hydrolase</keyword>
<protein>
    <submittedName>
        <fullName evidence="11">Formamidopyrimidine-DNA glycosylase</fullName>
    </submittedName>
</protein>